<sequence>MPSKRHPIETLRRQAISQLKNARNQAVIQTWMELQDDELCQTVPSLSQEQRLALIQVKLKEMGVDLPENLTKSISPSSSPNSSAVNPLSTNLSSVERPSESTESVPFTSSTSTQFPQNSRTRAY</sequence>
<evidence type="ECO:0000256" key="1">
    <source>
        <dbReference type="SAM" id="MobiDB-lite"/>
    </source>
</evidence>
<feature type="compositionally biased region" description="Polar residues" evidence="1">
    <location>
        <begin position="90"/>
        <end position="124"/>
    </location>
</feature>
<comment type="caution">
    <text evidence="2">The sequence shown here is derived from an EMBL/GenBank/DDBJ whole genome shotgun (WGS) entry which is preliminary data.</text>
</comment>
<dbReference type="RefSeq" id="WP_368009728.1">
    <property type="nucleotide sequence ID" value="NZ_JAMXFF010000087.1"/>
</dbReference>
<feature type="compositionally biased region" description="Low complexity" evidence="1">
    <location>
        <begin position="73"/>
        <end position="89"/>
    </location>
</feature>
<organism evidence="2 3">
    <name type="scientific">Laspinema palackyanum D2a</name>
    <dbReference type="NCBI Taxonomy" id="2953684"/>
    <lineage>
        <taxon>Bacteria</taxon>
        <taxon>Bacillati</taxon>
        <taxon>Cyanobacteriota</taxon>
        <taxon>Cyanophyceae</taxon>
        <taxon>Oscillatoriophycideae</taxon>
        <taxon>Oscillatoriales</taxon>
        <taxon>Laspinemataceae</taxon>
        <taxon>Laspinema</taxon>
        <taxon>Laspinema palackyanum</taxon>
    </lineage>
</organism>
<accession>A0ABT2MZY4</accession>
<keyword evidence="3" id="KW-1185">Reference proteome</keyword>
<gene>
    <name evidence="2" type="ORF">NG799_28740</name>
</gene>
<proteinExistence type="predicted"/>
<name>A0ABT2MZY4_9CYAN</name>
<evidence type="ECO:0000313" key="2">
    <source>
        <dbReference type="EMBL" id="MCT7970309.1"/>
    </source>
</evidence>
<reference evidence="2 3" key="1">
    <citation type="journal article" date="2022" name="Front. Microbiol.">
        <title>High genomic differentiation and limited gene flow indicate recent cryptic speciation within the genus Laspinema (cyanobacteria).</title>
        <authorList>
            <person name="Stanojkovic A."/>
            <person name="Skoupy S."/>
            <person name="Skaloud P."/>
            <person name="Dvorak P."/>
        </authorList>
    </citation>
    <scope>NUCLEOTIDE SEQUENCE [LARGE SCALE GENOMIC DNA]</scope>
    <source>
        <strain evidence="2 3">D2a</strain>
    </source>
</reference>
<protein>
    <submittedName>
        <fullName evidence="2">Uncharacterized protein</fullName>
    </submittedName>
</protein>
<dbReference type="Proteomes" id="UP001525890">
    <property type="component" value="Unassembled WGS sequence"/>
</dbReference>
<dbReference type="EMBL" id="JAMXFF010000087">
    <property type="protein sequence ID" value="MCT7970309.1"/>
    <property type="molecule type" value="Genomic_DNA"/>
</dbReference>
<feature type="region of interest" description="Disordered" evidence="1">
    <location>
        <begin position="69"/>
        <end position="124"/>
    </location>
</feature>
<evidence type="ECO:0000313" key="3">
    <source>
        <dbReference type="Proteomes" id="UP001525890"/>
    </source>
</evidence>